<name>A0AAD4SJ10_9MAGN</name>
<dbReference type="Proteomes" id="UP001202328">
    <property type="component" value="Unassembled WGS sequence"/>
</dbReference>
<sequence length="74" mass="8460">MAPHLHRPSNHVILHRVIPKSPGWDTGYTESILAAHVEKKILHFLYPNSIVGDQKEEFSFNQVVISDVIGWTRT</sequence>
<evidence type="ECO:0000313" key="1">
    <source>
        <dbReference type="EMBL" id="KAI3909953.1"/>
    </source>
</evidence>
<keyword evidence="2" id="KW-1185">Reference proteome</keyword>
<comment type="caution">
    <text evidence="1">The sequence shown here is derived from an EMBL/GenBank/DDBJ whole genome shotgun (WGS) entry which is preliminary data.</text>
</comment>
<dbReference type="EMBL" id="JAJJMB010010308">
    <property type="protein sequence ID" value="KAI3909953.1"/>
    <property type="molecule type" value="Genomic_DNA"/>
</dbReference>
<evidence type="ECO:0000313" key="2">
    <source>
        <dbReference type="Proteomes" id="UP001202328"/>
    </source>
</evidence>
<protein>
    <submittedName>
        <fullName evidence="1">Uncharacterized protein</fullName>
    </submittedName>
</protein>
<gene>
    <name evidence="1" type="ORF">MKW98_013007</name>
</gene>
<reference evidence="1" key="1">
    <citation type="submission" date="2022-04" db="EMBL/GenBank/DDBJ databases">
        <title>A functionally conserved STORR gene fusion in Papaver species that diverged 16.8 million years ago.</title>
        <authorList>
            <person name="Catania T."/>
        </authorList>
    </citation>
    <scope>NUCLEOTIDE SEQUENCE</scope>
    <source>
        <strain evidence="1">S-188037</strain>
    </source>
</reference>
<dbReference type="AlphaFoldDB" id="A0AAD4SJ10"/>
<proteinExistence type="predicted"/>
<organism evidence="1 2">
    <name type="scientific">Papaver atlanticum</name>
    <dbReference type="NCBI Taxonomy" id="357466"/>
    <lineage>
        <taxon>Eukaryota</taxon>
        <taxon>Viridiplantae</taxon>
        <taxon>Streptophyta</taxon>
        <taxon>Embryophyta</taxon>
        <taxon>Tracheophyta</taxon>
        <taxon>Spermatophyta</taxon>
        <taxon>Magnoliopsida</taxon>
        <taxon>Ranunculales</taxon>
        <taxon>Papaveraceae</taxon>
        <taxon>Papaveroideae</taxon>
        <taxon>Papaver</taxon>
    </lineage>
</organism>
<accession>A0AAD4SJ10</accession>